<keyword evidence="1" id="KW-0472">Membrane</keyword>
<evidence type="ECO:0008006" key="4">
    <source>
        <dbReference type="Google" id="ProtNLM"/>
    </source>
</evidence>
<keyword evidence="3" id="KW-1185">Reference proteome</keyword>
<accession>A0ABW9QRL0</accession>
<comment type="caution">
    <text evidence="2">The sequence shown here is derived from an EMBL/GenBank/DDBJ whole genome shotgun (WGS) entry which is preliminary data.</text>
</comment>
<evidence type="ECO:0000313" key="2">
    <source>
        <dbReference type="EMBL" id="MST32128.1"/>
    </source>
</evidence>
<sequence length="78" mass="7881">MTMSPTILIGQDIFPENRSMGSGIALGLANGIGALLVLAIGRTVGNGDLSTALWDIVALTASTAPLAAAFPGHLLHRA</sequence>
<evidence type="ECO:0000256" key="1">
    <source>
        <dbReference type="SAM" id="Phobius"/>
    </source>
</evidence>
<evidence type="ECO:0000313" key="3">
    <source>
        <dbReference type="Proteomes" id="UP000437736"/>
    </source>
</evidence>
<dbReference type="EMBL" id="WJHE01000218">
    <property type="protein sequence ID" value="MST32128.1"/>
    <property type="molecule type" value="Genomic_DNA"/>
</dbReference>
<dbReference type="Proteomes" id="UP000437736">
    <property type="component" value="Unassembled WGS sequence"/>
</dbReference>
<dbReference type="SUPFAM" id="SSF103473">
    <property type="entry name" value="MFS general substrate transporter"/>
    <property type="match status" value="1"/>
</dbReference>
<gene>
    <name evidence="2" type="ORF">GHK86_05230</name>
</gene>
<protein>
    <recommendedName>
        <fullName evidence="4">MFS transporter</fullName>
    </recommendedName>
</protein>
<proteinExistence type="predicted"/>
<name>A0ABW9QRL0_9ACTN</name>
<keyword evidence="1" id="KW-0812">Transmembrane</keyword>
<reference evidence="2 3" key="1">
    <citation type="submission" date="2019-11" db="EMBL/GenBank/DDBJ databases">
        <title>Acidiferrimicrobium australis gen. nov., sp. nov., an acidophilic and obligately heterotrophic, member of the Actinobacteria that catalyses dissimilatory oxido- reduction of iron isolated from metal-rich acidic water in Chile.</title>
        <authorList>
            <person name="Gonzalez D."/>
            <person name="Huber K."/>
            <person name="Hedrich S."/>
            <person name="Rojas-Villalobos C."/>
            <person name="Quatrini R."/>
            <person name="Dinamarca M.A."/>
            <person name="Schwarz A."/>
            <person name="Canales C."/>
            <person name="Nancucheo I."/>
        </authorList>
    </citation>
    <scope>NUCLEOTIDE SEQUENCE [LARGE SCALE GENOMIC DNA]</scope>
    <source>
        <strain evidence="2 3">USS-CCA1</strain>
    </source>
</reference>
<feature type="transmembrane region" description="Helical" evidence="1">
    <location>
        <begin position="52"/>
        <end position="70"/>
    </location>
</feature>
<organism evidence="2 3">
    <name type="scientific">Acidiferrimicrobium australe</name>
    <dbReference type="NCBI Taxonomy" id="2664430"/>
    <lineage>
        <taxon>Bacteria</taxon>
        <taxon>Bacillati</taxon>
        <taxon>Actinomycetota</taxon>
        <taxon>Acidimicrobiia</taxon>
        <taxon>Acidimicrobiales</taxon>
        <taxon>Acidimicrobiaceae</taxon>
        <taxon>Acidiferrimicrobium</taxon>
    </lineage>
</organism>
<feature type="transmembrane region" description="Helical" evidence="1">
    <location>
        <begin position="20"/>
        <end position="40"/>
    </location>
</feature>
<keyword evidence="1" id="KW-1133">Transmembrane helix</keyword>
<dbReference type="InterPro" id="IPR036259">
    <property type="entry name" value="MFS_trans_sf"/>
</dbReference>